<evidence type="ECO:0000259" key="3">
    <source>
        <dbReference type="Pfam" id="PF14111"/>
    </source>
</evidence>
<organism evidence="5 6">
    <name type="scientific">Acer yangbiense</name>
    <dbReference type="NCBI Taxonomy" id="1000413"/>
    <lineage>
        <taxon>Eukaryota</taxon>
        <taxon>Viridiplantae</taxon>
        <taxon>Streptophyta</taxon>
        <taxon>Embryophyta</taxon>
        <taxon>Tracheophyta</taxon>
        <taxon>Spermatophyta</taxon>
        <taxon>Magnoliopsida</taxon>
        <taxon>eudicotyledons</taxon>
        <taxon>Gunneridae</taxon>
        <taxon>Pentapetalae</taxon>
        <taxon>rosids</taxon>
        <taxon>malvids</taxon>
        <taxon>Sapindales</taxon>
        <taxon>Sapindaceae</taxon>
        <taxon>Hippocastanoideae</taxon>
        <taxon>Acereae</taxon>
        <taxon>Acer</taxon>
    </lineage>
</organism>
<dbReference type="PANTHER" id="PTHR31286:SF167">
    <property type="entry name" value="OS09G0268800 PROTEIN"/>
    <property type="match status" value="1"/>
</dbReference>
<comment type="caution">
    <text evidence="5">The sequence shown here is derived from an EMBL/GenBank/DDBJ whole genome shotgun (WGS) entry which is preliminary data.</text>
</comment>
<dbReference type="GO" id="GO:0003676">
    <property type="term" value="F:nucleic acid binding"/>
    <property type="evidence" value="ECO:0007669"/>
    <property type="project" value="InterPro"/>
</dbReference>
<dbReference type="InterPro" id="IPR040256">
    <property type="entry name" value="At4g02000-like"/>
</dbReference>
<feature type="region of interest" description="Disordered" evidence="1">
    <location>
        <begin position="290"/>
        <end position="332"/>
    </location>
</feature>
<dbReference type="PANTHER" id="PTHR31286">
    <property type="entry name" value="GLYCINE-RICH CELL WALL STRUCTURAL PROTEIN 1.8-LIKE"/>
    <property type="match status" value="1"/>
</dbReference>
<dbReference type="Pfam" id="PF13456">
    <property type="entry name" value="RVT_3"/>
    <property type="match status" value="1"/>
</dbReference>
<evidence type="ECO:0000259" key="4">
    <source>
        <dbReference type="Pfam" id="PF14392"/>
    </source>
</evidence>
<feature type="region of interest" description="Disordered" evidence="1">
    <location>
        <begin position="413"/>
        <end position="445"/>
    </location>
</feature>
<evidence type="ECO:0000259" key="2">
    <source>
        <dbReference type="Pfam" id="PF13456"/>
    </source>
</evidence>
<dbReference type="InterPro" id="IPR025558">
    <property type="entry name" value="DUF4283"/>
</dbReference>
<keyword evidence="6" id="KW-1185">Reference proteome</keyword>
<feature type="compositionally biased region" description="Basic and acidic residues" evidence="1">
    <location>
        <begin position="240"/>
        <end position="250"/>
    </location>
</feature>
<proteinExistence type="predicted"/>
<feature type="region of interest" description="Disordered" evidence="1">
    <location>
        <begin position="229"/>
        <end position="277"/>
    </location>
</feature>
<feature type="domain" description="Zinc knuckle CX2CX4HX4C" evidence="4">
    <location>
        <begin position="150"/>
        <end position="197"/>
    </location>
</feature>
<evidence type="ECO:0008006" key="7">
    <source>
        <dbReference type="Google" id="ProtNLM"/>
    </source>
</evidence>
<feature type="compositionally biased region" description="Polar residues" evidence="1">
    <location>
        <begin position="424"/>
        <end position="445"/>
    </location>
</feature>
<dbReference type="AlphaFoldDB" id="A0A5C7HT75"/>
<sequence>MTEADITKLYENLSIADEDVAIHEMSEATGEDGAEDVERCLVGKVLAGKKVNREAFKRIIEQIWSPFGHVEIELVSDNVFMFYFINIGSGNIAQLAFNKADFWVQIHEIPILCMNRKTEKWLAEQIGEVVDIPSESRECWEKYMRVKVRIDITKPLKRWLRLKLGKTEEVTRVSLKYERLPEFCFACGKIGHGIKVCIDEEARKMAVEGYLNMFGSWLKAPVLEKSKSKGVGQGIASSSERTRSIEASRDTEEDVNMSLRSGSTTSHQNVPIRVPPAPGIVTRINEQQTLQQVGGNGPPLSSEMCIDGSGNGVEGSTSDMRLQSRESNSRQSNEIVISTKQAQLSHKLGLSEQVLPVQIEISSSQPMEAECSKENPSPNKKKVKRWKRAAREAKKISPARLIASPLHRMLGVNKQARRSPKGNVRSSSVAKFSPNGKNGSSSQNHLLKRSDGLVEGQDVLLSMAGLFNPDELGQACMLIWAMWEDRNSFVNTGKAKEPEPESVVARANVMLEEFKDSVQVFSPPPPIPTFRSPSDWLAPPHGQLKLNTCVAFNRISRGVGVGATIRDSKGMVLAVRSNRILGSFSKEIGHLLALREGLMLAIRLRFPVSIAECSYTNIVAALGNHRNSCGVLLLLASGPQYRVCSGGNGGGGGGREIGTRC</sequence>
<evidence type="ECO:0000313" key="6">
    <source>
        <dbReference type="Proteomes" id="UP000323000"/>
    </source>
</evidence>
<name>A0A5C7HT75_9ROSI</name>
<feature type="domain" description="DUF4283" evidence="3">
    <location>
        <begin position="34"/>
        <end position="86"/>
    </location>
</feature>
<dbReference type="Pfam" id="PF14111">
    <property type="entry name" value="DUF4283"/>
    <property type="match status" value="1"/>
</dbReference>
<protein>
    <recommendedName>
        <fullName evidence="7">CCHC-type domain-containing protein</fullName>
    </recommendedName>
</protein>
<feature type="compositionally biased region" description="Polar residues" evidence="1">
    <location>
        <begin position="258"/>
        <end position="269"/>
    </location>
</feature>
<feature type="domain" description="RNase H type-1" evidence="2">
    <location>
        <begin position="552"/>
        <end position="626"/>
    </location>
</feature>
<dbReference type="InterPro" id="IPR025836">
    <property type="entry name" value="Zn_knuckle_CX2CX4HX4C"/>
</dbReference>
<dbReference type="EMBL" id="VAHF01000006">
    <property type="protein sequence ID" value="TXG60307.1"/>
    <property type="molecule type" value="Genomic_DNA"/>
</dbReference>
<evidence type="ECO:0000256" key="1">
    <source>
        <dbReference type="SAM" id="MobiDB-lite"/>
    </source>
</evidence>
<dbReference type="GO" id="GO:0004523">
    <property type="term" value="F:RNA-DNA hybrid ribonuclease activity"/>
    <property type="evidence" value="ECO:0007669"/>
    <property type="project" value="InterPro"/>
</dbReference>
<evidence type="ECO:0000313" key="5">
    <source>
        <dbReference type="EMBL" id="TXG60307.1"/>
    </source>
</evidence>
<dbReference type="InterPro" id="IPR002156">
    <property type="entry name" value="RNaseH_domain"/>
</dbReference>
<dbReference type="Pfam" id="PF14392">
    <property type="entry name" value="zf-CCHC_4"/>
    <property type="match status" value="1"/>
</dbReference>
<dbReference type="Proteomes" id="UP000323000">
    <property type="component" value="Chromosome 6"/>
</dbReference>
<accession>A0A5C7HT75</accession>
<gene>
    <name evidence="5" type="ORF">EZV62_014880</name>
</gene>
<reference evidence="6" key="1">
    <citation type="journal article" date="2019" name="Gigascience">
        <title>De novo genome assembly of the endangered Acer yangbiense, a plant species with extremely small populations endemic to Yunnan Province, China.</title>
        <authorList>
            <person name="Yang J."/>
            <person name="Wariss H.M."/>
            <person name="Tao L."/>
            <person name="Zhang R."/>
            <person name="Yun Q."/>
            <person name="Hollingsworth P."/>
            <person name="Dao Z."/>
            <person name="Luo G."/>
            <person name="Guo H."/>
            <person name="Ma Y."/>
            <person name="Sun W."/>
        </authorList>
    </citation>
    <scope>NUCLEOTIDE SEQUENCE [LARGE SCALE GENOMIC DNA]</scope>
    <source>
        <strain evidence="6">cv. Malutang</strain>
    </source>
</reference>